<evidence type="ECO:0000256" key="1">
    <source>
        <dbReference type="PIRSR" id="PIRSR006661-1"/>
    </source>
</evidence>
<dbReference type="EMBL" id="JACNJZ010000068">
    <property type="protein sequence ID" value="MBC8317078.1"/>
    <property type="molecule type" value="Genomic_DNA"/>
</dbReference>
<dbReference type="PANTHER" id="PTHR43169">
    <property type="entry name" value="EXSB FAMILY PROTEIN"/>
    <property type="match status" value="1"/>
</dbReference>
<dbReference type="PANTHER" id="PTHR43169:SF2">
    <property type="entry name" value="NAD_GMP SYNTHASE DOMAIN-CONTAINING PROTEIN"/>
    <property type="match status" value="1"/>
</dbReference>
<dbReference type="Pfam" id="PF02540">
    <property type="entry name" value="NAD_synthase"/>
    <property type="match status" value="1"/>
</dbReference>
<dbReference type="AlphaFoldDB" id="A0A8J6TF21"/>
<dbReference type="CDD" id="cd01990">
    <property type="entry name" value="LarE-like"/>
    <property type="match status" value="1"/>
</dbReference>
<evidence type="ECO:0000313" key="3">
    <source>
        <dbReference type="EMBL" id="MBC8317078.1"/>
    </source>
</evidence>
<dbReference type="InterPro" id="IPR014729">
    <property type="entry name" value="Rossmann-like_a/b/a_fold"/>
</dbReference>
<dbReference type="InterPro" id="IPR005232">
    <property type="entry name" value="LarE"/>
</dbReference>
<dbReference type="Proteomes" id="UP000614424">
    <property type="component" value="Unassembled WGS sequence"/>
</dbReference>
<dbReference type="Gene3D" id="3.40.50.620">
    <property type="entry name" value="HUPs"/>
    <property type="match status" value="1"/>
</dbReference>
<dbReference type="SUPFAM" id="SSF52402">
    <property type="entry name" value="Adenine nucleotide alpha hydrolases-like"/>
    <property type="match status" value="1"/>
</dbReference>
<protein>
    <submittedName>
        <fullName evidence="3">ATP-dependent sacrificial sulfur transferase LarE</fullName>
    </submittedName>
</protein>
<dbReference type="InterPro" id="IPR052188">
    <property type="entry name" value="Ni-pincer_cofactor_biosynth"/>
</dbReference>
<comment type="caution">
    <text evidence="3">The sequence shown here is derived from an EMBL/GenBank/DDBJ whole genome shotgun (WGS) entry which is preliminary data.</text>
</comment>
<name>A0A8J6TF21_9BACT</name>
<dbReference type="GO" id="GO:0006163">
    <property type="term" value="P:purine nucleotide metabolic process"/>
    <property type="evidence" value="ECO:0007669"/>
    <property type="project" value="UniProtKB-ARBA"/>
</dbReference>
<evidence type="ECO:0000313" key="4">
    <source>
        <dbReference type="Proteomes" id="UP000614424"/>
    </source>
</evidence>
<dbReference type="GO" id="GO:0016783">
    <property type="term" value="F:sulfurtransferase activity"/>
    <property type="evidence" value="ECO:0007669"/>
    <property type="project" value="InterPro"/>
</dbReference>
<evidence type="ECO:0000259" key="2">
    <source>
        <dbReference type="Pfam" id="PF02540"/>
    </source>
</evidence>
<sequence length="260" mass="28742">MGIDSDQKYQQLCAVLKEFKKIAVAYSGGVDSSLLLKAAVDSLGAANVIAVFCRSVLQKPETIDGVLSRGQEFGCEVKVIDFSPLACQEIIANTLKRCYFCKKKIYEAILKEVHGCQLVDGTNSDDLKKDRPGLQALEELQVRMPLAEVSLTKKEIRALSRMLGLVTWDLPSESCLATRIPVGTLLSEEAFERVCRGESFLTGLGFSGCRVRFEKQGVVISIQEKDFVLIADNHIRKQIHSFFLNFSNGKVLLDFSGRVG</sequence>
<feature type="active site" description="Nucleophile and sulfur donor" evidence="1">
    <location>
        <position position="175"/>
    </location>
</feature>
<reference evidence="3 4" key="1">
    <citation type="submission" date="2020-08" db="EMBL/GenBank/DDBJ databases">
        <title>Bridging the membrane lipid divide: bacteria of the FCB group superphylum have the potential to synthesize archaeal ether lipids.</title>
        <authorList>
            <person name="Villanueva L."/>
            <person name="Von Meijenfeldt F.A.B."/>
            <person name="Westbye A.B."/>
            <person name="Yadav S."/>
            <person name="Hopmans E.C."/>
            <person name="Dutilh B.E."/>
            <person name="Sinninghe Damste J.S."/>
        </authorList>
    </citation>
    <scope>NUCLEOTIDE SEQUENCE [LARGE SCALE GENOMIC DNA]</scope>
    <source>
        <strain evidence="3">NIOZ-UU47</strain>
    </source>
</reference>
<keyword evidence="3" id="KW-0808">Transferase</keyword>
<dbReference type="PIRSF" id="PIRSF006661">
    <property type="entry name" value="PP-lp_UCP006661"/>
    <property type="match status" value="1"/>
</dbReference>
<organism evidence="3 4">
    <name type="scientific">Candidatus Desulfobia pelagia</name>
    <dbReference type="NCBI Taxonomy" id="2841692"/>
    <lineage>
        <taxon>Bacteria</taxon>
        <taxon>Pseudomonadati</taxon>
        <taxon>Thermodesulfobacteriota</taxon>
        <taxon>Desulfobulbia</taxon>
        <taxon>Desulfobulbales</taxon>
        <taxon>Desulfobulbaceae</taxon>
        <taxon>Candidatus Desulfobia</taxon>
    </lineage>
</organism>
<accession>A0A8J6TF21</accession>
<dbReference type="InterPro" id="IPR022310">
    <property type="entry name" value="NAD/GMP_synthase"/>
</dbReference>
<gene>
    <name evidence="3" type="primary">larE</name>
    <name evidence="3" type="ORF">H8E41_04175</name>
</gene>
<dbReference type="NCBIfam" id="TIGR00268">
    <property type="entry name" value="ATP-dependent sacrificial sulfur transferase LarE"/>
    <property type="match status" value="1"/>
</dbReference>
<proteinExistence type="predicted"/>
<feature type="domain" description="NAD/GMP synthase" evidence="2">
    <location>
        <begin position="18"/>
        <end position="85"/>
    </location>
</feature>